<dbReference type="SUPFAM" id="SSF46785">
    <property type="entry name" value="Winged helix' DNA-binding domain"/>
    <property type="match status" value="1"/>
</dbReference>
<evidence type="ECO:0000256" key="3">
    <source>
        <dbReference type="ARBA" id="ARBA00023163"/>
    </source>
</evidence>
<dbReference type="GO" id="GO:0003700">
    <property type="term" value="F:DNA-binding transcription factor activity"/>
    <property type="evidence" value="ECO:0007669"/>
    <property type="project" value="InterPro"/>
</dbReference>
<dbReference type="InterPro" id="IPR001845">
    <property type="entry name" value="HTH_ArsR_DNA-bd_dom"/>
</dbReference>
<feature type="domain" description="HTH arsR-type" evidence="4">
    <location>
        <begin position="271"/>
        <end position="342"/>
    </location>
</feature>
<comment type="caution">
    <text evidence="5">The sequence shown here is derived from an EMBL/GenBank/DDBJ whole genome shotgun (WGS) entry which is preliminary data.</text>
</comment>
<dbReference type="InterPro" id="IPR051011">
    <property type="entry name" value="Metal_resp_trans_reg"/>
</dbReference>
<evidence type="ECO:0000256" key="2">
    <source>
        <dbReference type="ARBA" id="ARBA00023125"/>
    </source>
</evidence>
<proteinExistence type="predicted"/>
<dbReference type="PANTHER" id="PTHR43132:SF8">
    <property type="entry name" value="HTH-TYPE TRANSCRIPTIONAL REGULATOR KMTR"/>
    <property type="match status" value="1"/>
</dbReference>
<dbReference type="InterPro" id="IPR011991">
    <property type="entry name" value="ArsR-like_HTH"/>
</dbReference>
<dbReference type="Gene3D" id="1.10.10.10">
    <property type="entry name" value="Winged helix-like DNA-binding domain superfamily/Winged helix DNA-binding domain"/>
    <property type="match status" value="1"/>
</dbReference>
<dbReference type="GO" id="GO:0003677">
    <property type="term" value="F:DNA binding"/>
    <property type="evidence" value="ECO:0007669"/>
    <property type="project" value="UniProtKB-KW"/>
</dbReference>
<dbReference type="Proteomes" id="UP000095759">
    <property type="component" value="Unassembled WGS sequence"/>
</dbReference>
<name>A0A1E5P261_9ACTN</name>
<dbReference type="OrthoDB" id="3808065at2"/>
<keyword evidence="6" id="KW-1185">Reference proteome</keyword>
<dbReference type="SMART" id="SM00418">
    <property type="entry name" value="HTH_ARSR"/>
    <property type="match status" value="1"/>
</dbReference>
<evidence type="ECO:0000313" key="5">
    <source>
        <dbReference type="EMBL" id="OEJ23602.1"/>
    </source>
</evidence>
<gene>
    <name evidence="5" type="ORF">AS594_03010</name>
</gene>
<dbReference type="CDD" id="cd00090">
    <property type="entry name" value="HTH_ARSR"/>
    <property type="match status" value="1"/>
</dbReference>
<keyword evidence="2" id="KW-0238">DNA-binding</keyword>
<dbReference type="STRING" id="285458.BGM19_33780"/>
<sequence length="348" mass="38022">MLGGAQTRSTAVAGSRSVLRIHFTAEDLARTRVAATIGVAAETYYSLELLRENRNPAYLRQWRSAVAGRMGADTRPLTSLVPRRGPGLDLLALMGDVPSLDHAVDNLLRAPVARLRREFQGLDFHPGQLSWARRVSEGDRDARRELAEAVRACHRLTVEPYWHKGRTELVALSSRCANLMLEGGIDLLLRSLCAPLVRWRPPVLEAPYPRRTEVHLRGRGLIITPTVFSPRPLSLLWDPLDTAQPPRLTVPCLREALTGAEPTEPGGSPGRNLESLLGRTRAAALNVTAEGCTTTELARRLEVSAAAASQHATVLRNADLITTSRRGGSVQHRITPLGLALLRTGTMP</sequence>
<keyword evidence="1" id="KW-0805">Transcription regulation</keyword>
<evidence type="ECO:0000313" key="6">
    <source>
        <dbReference type="Proteomes" id="UP000095759"/>
    </source>
</evidence>
<organism evidence="5 6">
    <name type="scientific">Streptomyces agglomeratus</name>
    <dbReference type="NCBI Taxonomy" id="285458"/>
    <lineage>
        <taxon>Bacteria</taxon>
        <taxon>Bacillati</taxon>
        <taxon>Actinomycetota</taxon>
        <taxon>Actinomycetes</taxon>
        <taxon>Kitasatosporales</taxon>
        <taxon>Streptomycetaceae</taxon>
        <taxon>Streptomyces</taxon>
    </lineage>
</organism>
<keyword evidence="3" id="KW-0804">Transcription</keyword>
<dbReference type="EMBL" id="MEHJ01000001">
    <property type="protein sequence ID" value="OEJ23602.1"/>
    <property type="molecule type" value="Genomic_DNA"/>
</dbReference>
<protein>
    <submittedName>
        <fullName evidence="5">Transcriptional regulator</fullName>
    </submittedName>
</protein>
<evidence type="ECO:0000259" key="4">
    <source>
        <dbReference type="SMART" id="SM00418"/>
    </source>
</evidence>
<dbReference type="InterPro" id="IPR036390">
    <property type="entry name" value="WH_DNA-bd_sf"/>
</dbReference>
<dbReference type="AlphaFoldDB" id="A0A1E5P261"/>
<dbReference type="InterPro" id="IPR036388">
    <property type="entry name" value="WH-like_DNA-bd_sf"/>
</dbReference>
<reference evidence="5 6" key="1">
    <citation type="submission" date="2016-08" db="EMBL/GenBank/DDBJ databases">
        <title>Complete genome sequence of Streptomyces agglomeratus strain 6-3-2, a novel anti-MRSA actinomycete isolated from Wuli of Tebit, China.</title>
        <authorList>
            <person name="Chen X."/>
        </authorList>
    </citation>
    <scope>NUCLEOTIDE SEQUENCE [LARGE SCALE GENOMIC DNA]</scope>
    <source>
        <strain evidence="5 6">6-3-2</strain>
    </source>
</reference>
<dbReference type="PANTHER" id="PTHR43132">
    <property type="entry name" value="ARSENICAL RESISTANCE OPERON REPRESSOR ARSR-RELATED"/>
    <property type="match status" value="1"/>
</dbReference>
<accession>A0A1E5P261</accession>
<evidence type="ECO:0000256" key="1">
    <source>
        <dbReference type="ARBA" id="ARBA00023015"/>
    </source>
</evidence>